<dbReference type="GO" id="GO:0046872">
    <property type="term" value="F:metal ion binding"/>
    <property type="evidence" value="ECO:0007669"/>
    <property type="project" value="UniProtKB-KW"/>
</dbReference>
<dbReference type="STRING" id="1408416.GCA_000702765_00182"/>
<dbReference type="GO" id="GO:0019877">
    <property type="term" value="P:diaminopimelate biosynthetic process"/>
    <property type="evidence" value="ECO:0007669"/>
    <property type="project" value="UniProtKB-ARBA"/>
</dbReference>
<dbReference type="SUPFAM" id="SSF55031">
    <property type="entry name" value="Bacterial exopeptidase dimerisation domain"/>
    <property type="match status" value="1"/>
</dbReference>
<dbReference type="InterPro" id="IPR002933">
    <property type="entry name" value="Peptidase_M20"/>
</dbReference>
<feature type="binding site" evidence="2">
    <location>
        <position position="92"/>
    </location>
    <ligand>
        <name>Mn(2+)</name>
        <dbReference type="ChEBI" id="CHEBI:29035"/>
        <label>2</label>
    </ligand>
</feature>
<dbReference type="Pfam" id="PF07687">
    <property type="entry name" value="M20_dimer"/>
    <property type="match status" value="1"/>
</dbReference>
<dbReference type="SUPFAM" id="SSF53187">
    <property type="entry name" value="Zn-dependent exopeptidases"/>
    <property type="match status" value="1"/>
</dbReference>
<dbReference type="GO" id="GO:0050118">
    <property type="term" value="F:N-acetyldiaminopimelate deacetylase activity"/>
    <property type="evidence" value="ECO:0007669"/>
    <property type="project" value="UniProtKB-ARBA"/>
</dbReference>
<evidence type="ECO:0000313" key="5">
    <source>
        <dbReference type="Proteomes" id="UP000290909"/>
    </source>
</evidence>
<feature type="binding site" evidence="2">
    <location>
        <position position="90"/>
    </location>
    <ligand>
        <name>Mn(2+)</name>
        <dbReference type="ChEBI" id="CHEBI:29035"/>
        <label>2</label>
    </ligand>
</feature>
<feature type="domain" description="Peptidase M20 dimerisation" evidence="3">
    <location>
        <begin position="174"/>
        <end position="267"/>
    </location>
</feature>
<evidence type="ECO:0000256" key="1">
    <source>
        <dbReference type="ARBA" id="ARBA00022801"/>
    </source>
</evidence>
<evidence type="ECO:0000256" key="2">
    <source>
        <dbReference type="PIRSR" id="PIRSR005962-1"/>
    </source>
</evidence>
<dbReference type="Proteomes" id="UP000290909">
    <property type="component" value="Chromosome"/>
</dbReference>
<dbReference type="NCBIfam" id="TIGR01891">
    <property type="entry name" value="amidohydrolases"/>
    <property type="match status" value="1"/>
</dbReference>
<organism evidence="4 5">
    <name type="scientific">Acholeplasma hippikon</name>
    <dbReference type="NCBI Taxonomy" id="264636"/>
    <lineage>
        <taxon>Bacteria</taxon>
        <taxon>Bacillati</taxon>
        <taxon>Mycoplasmatota</taxon>
        <taxon>Mollicutes</taxon>
        <taxon>Acholeplasmatales</taxon>
        <taxon>Acholeplasmataceae</taxon>
        <taxon>Acholeplasma</taxon>
    </lineage>
</organism>
<reference evidence="4 5" key="1">
    <citation type="submission" date="2019-01" db="EMBL/GenBank/DDBJ databases">
        <authorList>
            <consortium name="Pathogen Informatics"/>
        </authorList>
    </citation>
    <scope>NUCLEOTIDE SEQUENCE [LARGE SCALE GENOMIC DNA]</scope>
    <source>
        <strain evidence="4 5">NCTC10172</strain>
    </source>
</reference>
<evidence type="ECO:0000313" key="4">
    <source>
        <dbReference type="EMBL" id="VEU82483.1"/>
    </source>
</evidence>
<feature type="binding site" evidence="2">
    <location>
        <position position="151"/>
    </location>
    <ligand>
        <name>Mn(2+)</name>
        <dbReference type="ChEBI" id="CHEBI:29035"/>
        <label>2</label>
    </ligand>
</feature>
<dbReference type="InterPro" id="IPR017439">
    <property type="entry name" value="Amidohydrolase"/>
</dbReference>
<dbReference type="RefSeq" id="WP_035368314.1">
    <property type="nucleotide sequence ID" value="NZ_LR215050.1"/>
</dbReference>
<protein>
    <submittedName>
        <fullName evidence="4">Uncharacterized hydrolase YxeP</fullName>
        <ecNumber evidence="4">3.-.-.-</ecNumber>
    </submittedName>
</protein>
<dbReference type="PANTHER" id="PTHR11014">
    <property type="entry name" value="PEPTIDASE M20 FAMILY MEMBER"/>
    <property type="match status" value="1"/>
</dbReference>
<feature type="binding site" evidence="2">
    <location>
        <position position="125"/>
    </location>
    <ligand>
        <name>Mn(2+)</name>
        <dbReference type="ChEBI" id="CHEBI:29035"/>
        <label>2</label>
    </ligand>
</feature>
<proteinExistence type="predicted"/>
<dbReference type="InterPro" id="IPR036264">
    <property type="entry name" value="Bact_exopeptidase_dim_dom"/>
</dbReference>
<keyword evidence="5" id="KW-1185">Reference proteome</keyword>
<dbReference type="EMBL" id="LR215050">
    <property type="protein sequence ID" value="VEU82483.1"/>
    <property type="molecule type" value="Genomic_DNA"/>
</dbReference>
<sequence>MLEKLTQYRRDLHQIPELGFDLEKTSAYVKEKLISFGYEPKVNAKTGLVAFKKGKLNRAVAFRADMDALPVTEMCDVPFKSKHEGKMHACGHDGHTAMLLGFAEYVSKQELLNESIVFIFQPAEEGPGGAEVMIKEGALKDYNVTKIFGLHLFPGLEEGLIGIKEGPFLARNAELEFIIKGKSAHGAQPHQGVDAILAASNLVVGLHQIVSRNINPFDPAVITIGTINGGEAENIIANEVKITGTVRAFTDEVFETLKSQILKTVHANKEQFNVEYDGFIFKEYYPAVNNDKTLFELVKSSFEENEYKLENAYTFSEDFAYYQKEVPGIFSFIGTKNVEKDFIYPLHNNKFNFDEKVLVNGLNFYIRVSKKLNLFK</sequence>
<dbReference type="FunFam" id="3.30.70.360:FF:000001">
    <property type="entry name" value="N-acetyldiaminopimelate deacetylase"/>
    <property type="match status" value="1"/>
</dbReference>
<dbReference type="EC" id="3.-.-.-" evidence="4"/>
<keyword evidence="1 4" id="KW-0378">Hydrolase</keyword>
<evidence type="ECO:0000259" key="3">
    <source>
        <dbReference type="Pfam" id="PF07687"/>
    </source>
</evidence>
<dbReference type="Gene3D" id="3.40.630.10">
    <property type="entry name" value="Zn peptidases"/>
    <property type="match status" value="1"/>
</dbReference>
<keyword evidence="2" id="KW-0479">Metal-binding</keyword>
<accession>A0A449BJA8</accession>
<dbReference type="PANTHER" id="PTHR11014:SF63">
    <property type="entry name" value="METALLOPEPTIDASE, PUTATIVE (AFU_ORTHOLOGUE AFUA_6G09600)-RELATED"/>
    <property type="match status" value="1"/>
</dbReference>
<dbReference type="PIRSF" id="PIRSF005962">
    <property type="entry name" value="Pept_M20D_amidohydro"/>
    <property type="match status" value="1"/>
</dbReference>
<dbReference type="Gene3D" id="3.30.70.360">
    <property type="match status" value="1"/>
</dbReference>
<dbReference type="CDD" id="cd03886">
    <property type="entry name" value="M20_Acy1"/>
    <property type="match status" value="1"/>
</dbReference>
<gene>
    <name evidence="4" type="primary">yxeP</name>
    <name evidence="4" type="ORF">NCTC10172_00494</name>
</gene>
<dbReference type="InterPro" id="IPR011650">
    <property type="entry name" value="Peptidase_M20_dimer"/>
</dbReference>
<dbReference type="AlphaFoldDB" id="A0A449BJA8"/>
<feature type="binding site" evidence="2">
    <location>
        <position position="347"/>
    </location>
    <ligand>
        <name>Mn(2+)</name>
        <dbReference type="ChEBI" id="CHEBI:29035"/>
        <label>2</label>
    </ligand>
</feature>
<keyword evidence="2" id="KW-0464">Manganese</keyword>
<dbReference type="Pfam" id="PF01546">
    <property type="entry name" value="Peptidase_M20"/>
    <property type="match status" value="1"/>
</dbReference>
<dbReference type="KEGG" id="ahk:NCTC10172_00494"/>
<name>A0A449BJA8_9MOLU</name>
<comment type="cofactor">
    <cofactor evidence="2">
        <name>Mn(2+)</name>
        <dbReference type="ChEBI" id="CHEBI:29035"/>
    </cofactor>
    <text evidence="2">The Mn(2+) ion enhances activity.</text>
</comment>